<dbReference type="OrthoDB" id="430364at2759"/>
<protein>
    <submittedName>
        <fullName evidence="1">F-box only protein 8</fullName>
    </submittedName>
</protein>
<name>A0A7T8GVL2_CALRO</name>
<dbReference type="AlphaFoldDB" id="A0A7T8GVL2"/>
<evidence type="ECO:0000313" key="2">
    <source>
        <dbReference type="Proteomes" id="UP000595437"/>
    </source>
</evidence>
<organism evidence="1 2">
    <name type="scientific">Caligus rogercresseyi</name>
    <name type="common">Sea louse</name>
    <dbReference type="NCBI Taxonomy" id="217165"/>
    <lineage>
        <taxon>Eukaryota</taxon>
        <taxon>Metazoa</taxon>
        <taxon>Ecdysozoa</taxon>
        <taxon>Arthropoda</taxon>
        <taxon>Crustacea</taxon>
        <taxon>Multicrustacea</taxon>
        <taxon>Hexanauplia</taxon>
        <taxon>Copepoda</taxon>
        <taxon>Siphonostomatoida</taxon>
        <taxon>Caligidae</taxon>
        <taxon>Caligus</taxon>
    </lineage>
</organism>
<reference evidence="2" key="1">
    <citation type="submission" date="2021-01" db="EMBL/GenBank/DDBJ databases">
        <title>Caligus Genome Assembly.</title>
        <authorList>
            <person name="Gallardo-Escarate C."/>
        </authorList>
    </citation>
    <scope>NUCLEOTIDE SEQUENCE [LARGE SCALE GENOMIC DNA]</scope>
</reference>
<keyword evidence="2" id="KW-1185">Reference proteome</keyword>
<dbReference type="Proteomes" id="UP000595437">
    <property type="component" value="Chromosome 13"/>
</dbReference>
<gene>
    <name evidence="1" type="ORF">FKW44_019236</name>
</gene>
<evidence type="ECO:0000313" key="1">
    <source>
        <dbReference type="EMBL" id="QQP38613.1"/>
    </source>
</evidence>
<proteinExistence type="predicted"/>
<feature type="non-terminal residue" evidence="1">
    <location>
        <position position="1"/>
    </location>
</feature>
<accession>A0A7T8GVL2</accession>
<sequence length="67" mass="7605">LLDVCGKSMPPDEILWYDLCRQEWSYSSVYDDGDLSSLSAKRLYLQLDEGTLTFKLRLSKGNPSGQT</sequence>
<dbReference type="EMBL" id="CP045902">
    <property type="protein sequence ID" value="QQP38613.1"/>
    <property type="molecule type" value="Genomic_DNA"/>
</dbReference>